<dbReference type="InterPro" id="IPR003439">
    <property type="entry name" value="ABC_transporter-like_ATP-bd"/>
</dbReference>
<gene>
    <name evidence="7" type="ORF">SAMN04488120_102157</name>
</gene>
<dbReference type="EMBL" id="FOOC01000002">
    <property type="protein sequence ID" value="SFF32240.1"/>
    <property type="molecule type" value="Genomic_DNA"/>
</dbReference>
<evidence type="ECO:0000313" key="8">
    <source>
        <dbReference type="Proteomes" id="UP000199771"/>
    </source>
</evidence>
<protein>
    <submittedName>
        <fullName evidence="7">Iron complex transport system ATP-binding protein</fullName>
    </submittedName>
</protein>
<feature type="domain" description="ABC transporter" evidence="6">
    <location>
        <begin position="2"/>
        <end position="241"/>
    </location>
</feature>
<dbReference type="AlphaFoldDB" id="A0A1I2HSE9"/>
<dbReference type="PROSITE" id="PS50893">
    <property type="entry name" value="ABC_TRANSPORTER_2"/>
    <property type="match status" value="1"/>
</dbReference>
<dbReference type="RefSeq" id="WP_091531253.1">
    <property type="nucleotide sequence ID" value="NZ_FOOC01000002.1"/>
</dbReference>
<accession>A0A1I2HSE9</accession>
<proteinExistence type="predicted"/>
<evidence type="ECO:0000256" key="1">
    <source>
        <dbReference type="ARBA" id="ARBA00022448"/>
    </source>
</evidence>
<dbReference type="CDD" id="cd03214">
    <property type="entry name" value="ABC_Iron-Siderophores_B12_Hemin"/>
    <property type="match status" value="1"/>
</dbReference>
<evidence type="ECO:0000256" key="4">
    <source>
        <dbReference type="ARBA" id="ARBA00022967"/>
    </source>
</evidence>
<dbReference type="PANTHER" id="PTHR42794:SF1">
    <property type="entry name" value="HEMIN IMPORT ATP-BINDING PROTEIN HMUV"/>
    <property type="match status" value="1"/>
</dbReference>
<evidence type="ECO:0000313" key="7">
    <source>
        <dbReference type="EMBL" id="SFF32240.1"/>
    </source>
</evidence>
<dbReference type="InterPro" id="IPR003593">
    <property type="entry name" value="AAA+_ATPase"/>
</dbReference>
<evidence type="ECO:0000256" key="5">
    <source>
        <dbReference type="ARBA" id="ARBA00037066"/>
    </source>
</evidence>
<dbReference type="NCBIfam" id="NF010068">
    <property type="entry name" value="PRK13548.1"/>
    <property type="match status" value="1"/>
</dbReference>
<keyword evidence="3 7" id="KW-0067">ATP-binding</keyword>
<reference evidence="7 8" key="1">
    <citation type="submission" date="2016-10" db="EMBL/GenBank/DDBJ databases">
        <authorList>
            <person name="de Groot N.N."/>
        </authorList>
    </citation>
    <scope>NUCLEOTIDE SEQUENCE [LARGE SCALE GENOMIC DNA]</scope>
    <source>
        <strain evidence="7 8">DSM 23609</strain>
    </source>
</reference>
<dbReference type="SMART" id="SM00382">
    <property type="entry name" value="AAA"/>
    <property type="match status" value="1"/>
</dbReference>
<organism evidence="7 8">
    <name type="scientific">Fontimonas thermophila</name>
    <dbReference type="NCBI Taxonomy" id="1076937"/>
    <lineage>
        <taxon>Bacteria</taxon>
        <taxon>Pseudomonadati</taxon>
        <taxon>Pseudomonadota</taxon>
        <taxon>Gammaproteobacteria</taxon>
        <taxon>Nevskiales</taxon>
        <taxon>Nevskiaceae</taxon>
        <taxon>Fontimonas</taxon>
    </lineage>
</organism>
<dbReference type="GO" id="GO:0016887">
    <property type="term" value="F:ATP hydrolysis activity"/>
    <property type="evidence" value="ECO:0007669"/>
    <property type="project" value="InterPro"/>
</dbReference>
<dbReference type="SUPFAM" id="SSF52540">
    <property type="entry name" value="P-loop containing nucleoside triphosphate hydrolases"/>
    <property type="match status" value="1"/>
</dbReference>
<comment type="function">
    <text evidence="5">Part of the ABC transporter complex HmuTUV involved in hemin import. Responsible for energy coupling to the transport system.</text>
</comment>
<evidence type="ECO:0000256" key="2">
    <source>
        <dbReference type="ARBA" id="ARBA00022741"/>
    </source>
</evidence>
<keyword evidence="8" id="KW-1185">Reference proteome</keyword>
<dbReference type="Gene3D" id="3.40.50.300">
    <property type="entry name" value="P-loop containing nucleotide triphosphate hydrolases"/>
    <property type="match status" value="1"/>
</dbReference>
<sequence length="263" mass="28608">MLTARDLSYVVDGRALLRGISVDIGPGTVHAVLGPNGAGKTTLLRLLSGELPPHSGTITYAGRPLQAWSPQQLARLRAVLPQREQLGFAFTVEEVVALGRLPCPRHRIERETEIIAEAMKISGISHLRTRRYPTLSGGERARVHLARVLAQIWEPVELGPRALMLDEPTANLDLAYQHHCLRLARRFAAQGVAVLLVLHDPNLVLAYADTATLLCCGEVIAQGAPAEILTAARLTQVYGVPIDVMHDGARPWIRVAVDRIGPP</sequence>
<evidence type="ECO:0000259" key="6">
    <source>
        <dbReference type="PROSITE" id="PS50893"/>
    </source>
</evidence>
<dbReference type="InterPro" id="IPR027417">
    <property type="entry name" value="P-loop_NTPase"/>
</dbReference>
<dbReference type="Pfam" id="PF00005">
    <property type="entry name" value="ABC_tran"/>
    <property type="match status" value="1"/>
</dbReference>
<name>A0A1I2HSE9_9GAMM</name>
<dbReference type="STRING" id="1076937.SAMN04488120_102157"/>
<dbReference type="Proteomes" id="UP000199771">
    <property type="component" value="Unassembled WGS sequence"/>
</dbReference>
<keyword evidence="2" id="KW-0547">Nucleotide-binding</keyword>
<dbReference type="GO" id="GO:0005524">
    <property type="term" value="F:ATP binding"/>
    <property type="evidence" value="ECO:0007669"/>
    <property type="project" value="UniProtKB-KW"/>
</dbReference>
<keyword evidence="4" id="KW-1278">Translocase</keyword>
<evidence type="ECO:0000256" key="3">
    <source>
        <dbReference type="ARBA" id="ARBA00022840"/>
    </source>
</evidence>
<keyword evidence="1" id="KW-0813">Transport</keyword>
<dbReference type="OrthoDB" id="5292475at2"/>
<dbReference type="PANTHER" id="PTHR42794">
    <property type="entry name" value="HEMIN IMPORT ATP-BINDING PROTEIN HMUV"/>
    <property type="match status" value="1"/>
</dbReference>